<proteinExistence type="predicted"/>
<evidence type="ECO:0000313" key="3">
    <source>
        <dbReference type="Proteomes" id="UP000198641"/>
    </source>
</evidence>
<dbReference type="RefSeq" id="WP_139172689.1">
    <property type="nucleotide sequence ID" value="NZ_FNCI01000026.1"/>
</dbReference>
<dbReference type="AlphaFoldDB" id="A0A1G7VPT4"/>
<organism evidence="2 3">
    <name type="scientific">Onishia taeanensis</name>
    <dbReference type="NCBI Taxonomy" id="284577"/>
    <lineage>
        <taxon>Bacteria</taxon>
        <taxon>Pseudomonadati</taxon>
        <taxon>Pseudomonadota</taxon>
        <taxon>Gammaproteobacteria</taxon>
        <taxon>Oceanospirillales</taxon>
        <taxon>Halomonadaceae</taxon>
        <taxon>Onishia</taxon>
    </lineage>
</organism>
<accession>A0A1G7VPT4</accession>
<dbReference type="EMBL" id="FNCI01000026">
    <property type="protein sequence ID" value="SDG60920.1"/>
    <property type="molecule type" value="Genomic_DNA"/>
</dbReference>
<dbReference type="Proteomes" id="UP000198641">
    <property type="component" value="Unassembled WGS sequence"/>
</dbReference>
<sequence>MTRMRLIFLATLAVAIAAAGWAARGWFEDAQRLSAERATREAIDAAMERESEIAAQVEAALADLEANERIIDRGIIREIEKPVYRRMCLEPDAIRLLNHAAAGTVPEPADPDDALPDDAAQAD</sequence>
<dbReference type="STRING" id="284577.SAMN05216571_12610"/>
<evidence type="ECO:0000256" key="1">
    <source>
        <dbReference type="SAM" id="MobiDB-lite"/>
    </source>
</evidence>
<feature type="region of interest" description="Disordered" evidence="1">
    <location>
        <begin position="103"/>
        <end position="123"/>
    </location>
</feature>
<reference evidence="2 3" key="1">
    <citation type="submission" date="2016-10" db="EMBL/GenBank/DDBJ databases">
        <authorList>
            <person name="de Groot N.N."/>
        </authorList>
    </citation>
    <scope>NUCLEOTIDE SEQUENCE [LARGE SCALE GENOMIC DNA]</scope>
    <source>
        <strain evidence="2 3">BH539</strain>
    </source>
</reference>
<dbReference type="OrthoDB" id="6372001at2"/>
<protein>
    <submittedName>
        <fullName evidence="2">Uncharacterized protein</fullName>
    </submittedName>
</protein>
<evidence type="ECO:0000313" key="2">
    <source>
        <dbReference type="EMBL" id="SDG60920.1"/>
    </source>
</evidence>
<gene>
    <name evidence="2" type="ORF">SAMN05216571_12610</name>
</gene>
<name>A0A1G7VPT4_9GAMM</name>
<keyword evidence="3" id="KW-1185">Reference proteome</keyword>